<name>A0A1X0DGJ3_9MYCO</name>
<comment type="caution">
    <text evidence="1">The sequence shown here is derived from an EMBL/GenBank/DDBJ whole genome shotgun (WGS) entry which is preliminary data.</text>
</comment>
<gene>
    <name evidence="1" type="ORF">BST26_08265</name>
</gene>
<dbReference type="Proteomes" id="UP000192801">
    <property type="component" value="Unassembled WGS sequence"/>
</dbReference>
<dbReference type="AlphaFoldDB" id="A0A1X0DGJ3"/>
<evidence type="ECO:0008006" key="3">
    <source>
        <dbReference type="Google" id="ProtNLM"/>
    </source>
</evidence>
<proteinExistence type="predicted"/>
<protein>
    <recommendedName>
        <fullName evidence="3">Serine/threonine protein kinase</fullName>
    </recommendedName>
</protein>
<organism evidence="1 2">
    <name type="scientific">Mycolicibacterium insubricum</name>
    <dbReference type="NCBI Taxonomy" id="444597"/>
    <lineage>
        <taxon>Bacteria</taxon>
        <taxon>Bacillati</taxon>
        <taxon>Actinomycetota</taxon>
        <taxon>Actinomycetes</taxon>
        <taxon>Mycobacteriales</taxon>
        <taxon>Mycobacteriaceae</taxon>
        <taxon>Mycolicibacterium</taxon>
    </lineage>
</organism>
<evidence type="ECO:0000313" key="1">
    <source>
        <dbReference type="EMBL" id="ORA71514.1"/>
    </source>
</evidence>
<keyword evidence="2" id="KW-1185">Reference proteome</keyword>
<sequence>MLPPGIDGNGCAPDTAGSTQPSIVCKGSGTAGDPSRLTLTGAGDKAGLDAAFNQVVNRTKVVLCPGNIQSPGPWRRSAAPQVSAGTLMCGWQDKTPVVAWTDESRLLVVVAEGAPGVDALTALYRWWTTHS</sequence>
<evidence type="ECO:0000313" key="2">
    <source>
        <dbReference type="Proteomes" id="UP000192801"/>
    </source>
</evidence>
<accession>A0A1X0DGJ3</accession>
<reference evidence="1 2" key="1">
    <citation type="submission" date="2016-12" db="EMBL/GenBank/DDBJ databases">
        <title>The new phylogeny of genus Mycobacterium.</title>
        <authorList>
            <person name="Tortoli E."/>
            <person name="Trovato A."/>
            <person name="Cirillo D.M."/>
        </authorList>
    </citation>
    <scope>NUCLEOTIDE SEQUENCE [LARGE SCALE GENOMIC DNA]</scope>
    <source>
        <strain evidence="1 2">DSM 45130</strain>
    </source>
</reference>
<dbReference type="EMBL" id="MVHS01000013">
    <property type="protein sequence ID" value="ORA71514.1"/>
    <property type="molecule type" value="Genomic_DNA"/>
</dbReference>